<evidence type="ECO:0000259" key="11">
    <source>
        <dbReference type="Pfam" id="PF01880"/>
    </source>
</evidence>
<proteinExistence type="inferred from homology"/>
<feature type="domain" description="Desulfoferrodoxin ferrous iron-binding" evidence="11">
    <location>
        <begin position="44"/>
        <end position="127"/>
    </location>
</feature>
<dbReference type="EMBL" id="CP001810">
    <property type="protein sequence ID" value="ADL33125.1"/>
    <property type="molecule type" value="Genomic_DNA"/>
</dbReference>
<dbReference type="HOGENOM" id="CLU_118960_1_0_9"/>
<comment type="similarity">
    <text evidence="1">Belongs to the desulfoferrodoxin family.</text>
</comment>
<dbReference type="AlphaFoldDB" id="E0RZC8"/>
<dbReference type="Pfam" id="PF01880">
    <property type="entry name" value="Desulfoferrodox"/>
    <property type="match status" value="1"/>
</dbReference>
<comment type="catalytic activity">
    <reaction evidence="10">
        <text>reduced [rubredoxin] + superoxide + 2 H(+) = oxidized [rubredoxin] + H2O2</text>
        <dbReference type="Rhea" id="RHEA:21324"/>
        <dbReference type="Rhea" id="RHEA-COMP:10302"/>
        <dbReference type="Rhea" id="RHEA-COMP:10303"/>
        <dbReference type="ChEBI" id="CHEBI:15378"/>
        <dbReference type="ChEBI" id="CHEBI:16240"/>
        <dbReference type="ChEBI" id="CHEBI:18421"/>
        <dbReference type="ChEBI" id="CHEBI:29033"/>
        <dbReference type="ChEBI" id="CHEBI:29034"/>
        <dbReference type="EC" id="1.15.1.2"/>
    </reaction>
</comment>
<dbReference type="eggNOG" id="COG2033">
    <property type="taxonomic scope" value="Bacteria"/>
</dbReference>
<sequence length="129" mass="14164">MEGVLMKFYRCETCGNIITKLNDSGVPVVCCGQPMKELVPGAVDGAVEKHVPDVTVEGNTVKVQIGEVEHPMMDNHYIQFIALETTTGAQIKYLKPSEKPVAEFVLPAGEKAVAVYEYCNLHGLWVKEV</sequence>
<dbReference type="InterPro" id="IPR038094">
    <property type="entry name" value="Desulfoferrodoxin_N_sf"/>
</dbReference>
<dbReference type="Gene3D" id="2.20.28.100">
    <property type="entry name" value="Desulphoferrodoxin, N-terminal domain"/>
    <property type="match status" value="1"/>
</dbReference>
<dbReference type="InterPro" id="IPR051233">
    <property type="entry name" value="Desulfoferrodoxin_SOR"/>
</dbReference>
<evidence type="ECO:0000256" key="10">
    <source>
        <dbReference type="ARBA" id="ARBA00047448"/>
    </source>
</evidence>
<protein>
    <recommendedName>
        <fullName evidence="3">Desulfoferrodoxin</fullName>
        <ecNumber evidence="2">1.15.1.2</ecNumber>
    </recommendedName>
    <alternativeName>
        <fullName evidence="9">Superoxide reductase</fullName>
    </alternativeName>
</protein>
<gene>
    <name evidence="13" type="primary">dfx</name>
    <name evidence="13" type="ordered locus">bpr_I0377</name>
</gene>
<evidence type="ECO:0000313" key="14">
    <source>
        <dbReference type="Proteomes" id="UP000001299"/>
    </source>
</evidence>
<dbReference type="InterPro" id="IPR036073">
    <property type="entry name" value="Desulfoferrodoxin_Fe-bd_dom_sf"/>
</dbReference>
<keyword evidence="7" id="KW-0408">Iron</keyword>
<evidence type="ECO:0000256" key="7">
    <source>
        <dbReference type="ARBA" id="ARBA00023004"/>
    </source>
</evidence>
<dbReference type="Gene3D" id="2.60.40.730">
    <property type="entry name" value="SOR catalytic domain"/>
    <property type="match status" value="1"/>
</dbReference>
<reference evidence="13 14" key="1">
    <citation type="journal article" date="2010" name="PLoS ONE">
        <title>The glycobiome of the rumen bacterium Butyrivibrio proteoclasticus B316(T) highlights adaptation to a polysaccharide-rich environment.</title>
        <authorList>
            <person name="Kelly W.J."/>
            <person name="Leahy S.C."/>
            <person name="Altermann E."/>
            <person name="Yeoman C.J."/>
            <person name="Dunne J.C."/>
            <person name="Kong Z."/>
            <person name="Pacheco D.M."/>
            <person name="Li D."/>
            <person name="Noel S.J."/>
            <person name="Moon C.D."/>
            <person name="Cookson A.L."/>
            <person name="Attwood G.T."/>
        </authorList>
    </citation>
    <scope>NUCLEOTIDE SEQUENCE [LARGE SCALE GENOMIC DNA]</scope>
    <source>
        <strain evidence="14">ATCC 51982 / DSM 14932 / B316</strain>
    </source>
</reference>
<evidence type="ECO:0000259" key="12">
    <source>
        <dbReference type="Pfam" id="PF06397"/>
    </source>
</evidence>
<keyword evidence="14" id="KW-1185">Reference proteome</keyword>
<evidence type="ECO:0000256" key="1">
    <source>
        <dbReference type="ARBA" id="ARBA00005941"/>
    </source>
</evidence>
<dbReference type="Pfam" id="PF06397">
    <property type="entry name" value="Desulfoferrod_N"/>
    <property type="match status" value="1"/>
</dbReference>
<feature type="domain" description="Desulfoferrodoxin N-terminal" evidence="12">
    <location>
        <begin position="6"/>
        <end position="37"/>
    </location>
</feature>
<dbReference type="STRING" id="515622.bpr_I0377"/>
<keyword evidence="4" id="KW-0813">Transport</keyword>
<evidence type="ECO:0000256" key="8">
    <source>
        <dbReference type="ARBA" id="ARBA00024690"/>
    </source>
</evidence>
<dbReference type="InterPro" id="IPR002742">
    <property type="entry name" value="Desulfoferrodoxin_Fe-bd_dom"/>
</dbReference>
<evidence type="ECO:0000256" key="2">
    <source>
        <dbReference type="ARBA" id="ARBA00012679"/>
    </source>
</evidence>
<keyword evidence="6" id="KW-0249">Electron transport</keyword>
<dbReference type="KEGG" id="bpb:bpr_I0377"/>
<dbReference type="InterPro" id="IPR004462">
    <property type="entry name" value="Desulfoferrodoxin_N"/>
</dbReference>
<evidence type="ECO:0000256" key="3">
    <source>
        <dbReference type="ARBA" id="ARBA00014839"/>
    </source>
</evidence>
<dbReference type="PANTHER" id="PTHR36541:SF1">
    <property type="entry name" value="SUPEROXIDE REDUCTASE-RELATED"/>
    <property type="match status" value="1"/>
</dbReference>
<dbReference type="SUPFAM" id="SSF49367">
    <property type="entry name" value="Superoxide reductase-like"/>
    <property type="match status" value="1"/>
</dbReference>
<evidence type="ECO:0000256" key="6">
    <source>
        <dbReference type="ARBA" id="ARBA00022982"/>
    </source>
</evidence>
<dbReference type="PANTHER" id="PTHR36541">
    <property type="entry name" value="SUPEROXIDE REDUCTASE-RELATED"/>
    <property type="match status" value="1"/>
</dbReference>
<evidence type="ECO:0000256" key="5">
    <source>
        <dbReference type="ARBA" id="ARBA00022723"/>
    </source>
</evidence>
<name>E0RZC8_BUTPB</name>
<evidence type="ECO:0000256" key="9">
    <source>
        <dbReference type="ARBA" id="ARBA00031398"/>
    </source>
</evidence>
<accession>E0RZC8</accession>
<dbReference type="GO" id="GO:0050605">
    <property type="term" value="F:superoxide reductase activity"/>
    <property type="evidence" value="ECO:0007669"/>
    <property type="project" value="UniProtKB-EC"/>
</dbReference>
<keyword evidence="5" id="KW-0479">Metal-binding</keyword>
<dbReference type="SUPFAM" id="SSF57802">
    <property type="entry name" value="Rubredoxin-like"/>
    <property type="match status" value="1"/>
</dbReference>
<organism evidence="13 14">
    <name type="scientific">Butyrivibrio proteoclasticus (strain ATCC 51982 / DSM 14932 / B316)</name>
    <name type="common">Clostridium proteoclasticum</name>
    <dbReference type="NCBI Taxonomy" id="515622"/>
    <lineage>
        <taxon>Bacteria</taxon>
        <taxon>Bacillati</taxon>
        <taxon>Bacillota</taxon>
        <taxon>Clostridia</taxon>
        <taxon>Lachnospirales</taxon>
        <taxon>Lachnospiraceae</taxon>
        <taxon>Butyrivibrio</taxon>
    </lineage>
</organism>
<evidence type="ECO:0000313" key="13">
    <source>
        <dbReference type="EMBL" id="ADL33125.1"/>
    </source>
</evidence>
<dbReference type="EC" id="1.15.1.2" evidence="2"/>
<comment type="function">
    <text evidence="8">Catalyzes the one-electron reduction of superoxide anion radical to hydrogen peroxide at a nonheme ferrous iron center. Plays a fundamental role in case of oxidative stress via its superoxide detoxification activity.</text>
</comment>
<dbReference type="Proteomes" id="UP000001299">
    <property type="component" value="Chromosome 1"/>
</dbReference>
<dbReference type="GO" id="GO:0005506">
    <property type="term" value="F:iron ion binding"/>
    <property type="evidence" value="ECO:0007669"/>
    <property type="project" value="InterPro"/>
</dbReference>
<evidence type="ECO:0000256" key="4">
    <source>
        <dbReference type="ARBA" id="ARBA00022448"/>
    </source>
</evidence>